<evidence type="ECO:0000313" key="3">
    <source>
        <dbReference type="Proteomes" id="UP000634134"/>
    </source>
</evidence>
<reference evidence="3" key="1">
    <citation type="submission" date="2023-07" db="EMBL/GenBank/DDBJ databases">
        <title>Dyadobacter sp. nov 'subterranea' isolated from contaminted grondwater.</title>
        <authorList>
            <person name="Szabo I."/>
            <person name="Al-Omari J."/>
            <person name="Szerdahelyi S.G."/>
            <person name="Rado J."/>
        </authorList>
    </citation>
    <scope>NUCLEOTIDE SEQUENCE [LARGE SCALE GENOMIC DNA]</scope>
    <source>
        <strain evidence="3">UP-52</strain>
    </source>
</reference>
<comment type="caution">
    <text evidence="2">The sequence shown here is derived from an EMBL/GenBank/DDBJ whole genome shotgun (WGS) entry which is preliminary data.</text>
</comment>
<keyword evidence="3" id="KW-1185">Reference proteome</keyword>
<keyword evidence="1" id="KW-0732">Signal</keyword>
<dbReference type="Proteomes" id="UP000634134">
    <property type="component" value="Unassembled WGS sequence"/>
</dbReference>
<dbReference type="RefSeq" id="WP_194121880.1">
    <property type="nucleotide sequence ID" value="NZ_JACYGY010000001.1"/>
</dbReference>
<dbReference type="SUPFAM" id="SSF63829">
    <property type="entry name" value="Calcium-dependent phosphotriesterase"/>
    <property type="match status" value="1"/>
</dbReference>
<dbReference type="EMBL" id="JACYGY010000001">
    <property type="protein sequence ID" value="MBE9463770.1"/>
    <property type="molecule type" value="Genomic_DNA"/>
</dbReference>
<organism evidence="2 3">
    <name type="scientific">Dyadobacter subterraneus</name>
    <dbReference type="NCBI Taxonomy" id="2773304"/>
    <lineage>
        <taxon>Bacteria</taxon>
        <taxon>Pseudomonadati</taxon>
        <taxon>Bacteroidota</taxon>
        <taxon>Cytophagia</taxon>
        <taxon>Cytophagales</taxon>
        <taxon>Spirosomataceae</taxon>
        <taxon>Dyadobacter</taxon>
    </lineage>
</organism>
<gene>
    <name evidence="2" type="ORF">IEE83_17955</name>
</gene>
<feature type="signal peptide" evidence="1">
    <location>
        <begin position="1"/>
        <end position="18"/>
    </location>
</feature>
<evidence type="ECO:0000256" key="1">
    <source>
        <dbReference type="SAM" id="SignalP"/>
    </source>
</evidence>
<proteinExistence type="predicted"/>
<dbReference type="Pfam" id="PF07494">
    <property type="entry name" value="Reg_prop"/>
    <property type="match status" value="2"/>
</dbReference>
<evidence type="ECO:0008006" key="4">
    <source>
        <dbReference type="Google" id="ProtNLM"/>
    </source>
</evidence>
<sequence length="325" mass="36766">MIVRLVSLLLFVTFICTAQESPWQPITISDGLSQGMVYDLLEDKEGFLWFATKDGLNRYDGYNFKVFTHDPYNDKSISGNTCTALLQDSKGRIWIGTEKDGLNLFDPKSQRFYHATISDKDQANAGNYGIIFIKEDVDGTIWLIADKPGKIYKITSLESFPTQSDFTGLIQPAAHTAKAEKHERFLFDHHAIGFIFSTNLYRSKDRHPKVADISPWFSSYTILEDASQRFWGVGQDSIVCWKKNLIKTITFPKGGASVANQFSDGTIAICNQRFTWLFKPDELLKLDSLTARNAYMAMPLTMNSVNQLFQDRQATYGPAPRDTAC</sequence>
<dbReference type="Gene3D" id="2.130.10.10">
    <property type="entry name" value="YVTN repeat-like/Quinoprotein amine dehydrogenase"/>
    <property type="match status" value="1"/>
</dbReference>
<protein>
    <recommendedName>
        <fullName evidence="4">Two component regulator propeller</fullName>
    </recommendedName>
</protein>
<evidence type="ECO:0000313" key="2">
    <source>
        <dbReference type="EMBL" id="MBE9463770.1"/>
    </source>
</evidence>
<accession>A0ABR9WE55</accession>
<feature type="chain" id="PRO_5046737028" description="Two component regulator propeller" evidence="1">
    <location>
        <begin position="19"/>
        <end position="325"/>
    </location>
</feature>
<dbReference type="InterPro" id="IPR015943">
    <property type="entry name" value="WD40/YVTN_repeat-like_dom_sf"/>
</dbReference>
<name>A0ABR9WE55_9BACT</name>
<dbReference type="InterPro" id="IPR011110">
    <property type="entry name" value="Reg_prop"/>
</dbReference>